<name>I3E7J6_BACMM</name>
<gene>
    <name evidence="1" type="ORF">BMMGA3_04265</name>
</gene>
<organism evidence="1 2">
    <name type="scientific">Bacillus methanolicus (strain MGA3 / ATCC 53907)</name>
    <dbReference type="NCBI Taxonomy" id="796606"/>
    <lineage>
        <taxon>Bacteria</taxon>
        <taxon>Bacillati</taxon>
        <taxon>Bacillota</taxon>
        <taxon>Bacilli</taxon>
        <taxon>Bacillales</taxon>
        <taxon>Bacillaceae</taxon>
        <taxon>Bacillus</taxon>
    </lineage>
</organism>
<keyword evidence="2" id="KW-1185">Reference proteome</keyword>
<dbReference type="KEGG" id="bmet:BMMGA3_04265"/>
<dbReference type="HOGENOM" id="CLU_139137_0_0_9"/>
<evidence type="ECO:0000313" key="2">
    <source>
        <dbReference type="Proteomes" id="UP000027602"/>
    </source>
</evidence>
<dbReference type="Proteomes" id="UP000027602">
    <property type="component" value="Chromosome"/>
</dbReference>
<protein>
    <submittedName>
        <fullName evidence="1">Spore germination protein PE</fullName>
    </submittedName>
</protein>
<evidence type="ECO:0000313" key="1">
    <source>
        <dbReference type="EMBL" id="AIE59293.1"/>
    </source>
</evidence>
<accession>I3E7J6</accession>
<proteinExistence type="predicted"/>
<dbReference type="Pfam" id="PF10970">
    <property type="entry name" value="GerPE"/>
    <property type="match status" value="1"/>
</dbReference>
<dbReference type="STRING" id="796606.BMMGA3_04265"/>
<dbReference type="InterPro" id="IPR024496">
    <property type="entry name" value="Spore_germ_GerPE"/>
</dbReference>
<sequence>MFQRTSYVDQIQINTISFSSSLQIGDSSIINGFSRALAVQRETEIFYSNEGNFFEYKVFSRPIPFLPVQEQFSCETFNHHPIIKVGKIDIIGISSSSLLHVGNSKNISMEARVKHIRQLLPREDEQIGG</sequence>
<dbReference type="AlphaFoldDB" id="I3E7J6"/>
<dbReference type="RefSeq" id="WP_004433488.1">
    <property type="nucleotide sequence ID" value="NZ_ADWW01000002.1"/>
</dbReference>
<dbReference type="eggNOG" id="ENOG503385J">
    <property type="taxonomic scope" value="Bacteria"/>
</dbReference>
<dbReference type="EMBL" id="CP007739">
    <property type="protein sequence ID" value="AIE59293.1"/>
    <property type="molecule type" value="Genomic_DNA"/>
</dbReference>
<reference evidence="1 2" key="1">
    <citation type="journal article" date="2015" name="BMC Genomics">
        <title>Transcriptome analysis of thermophilic methylotrophic Bacillus methanolicus MGA3 using RNA-sequencing provides detailed insights into its previously uncharted transcriptional landscape.</title>
        <authorList>
            <person name="Irla M."/>
            <person name="Neshat A."/>
            <person name="Brautaset T."/>
            <person name="Ruckert C."/>
            <person name="Kalinowski J."/>
            <person name="Wendisch V.F."/>
        </authorList>
    </citation>
    <scope>NUCLEOTIDE SEQUENCE [LARGE SCALE GENOMIC DNA]</scope>
    <source>
        <strain evidence="2">MGA3 / ATCC 53907</strain>
    </source>
</reference>
<dbReference type="OrthoDB" id="2599887at2"/>